<dbReference type="Gene3D" id="6.10.140.420">
    <property type="match status" value="1"/>
</dbReference>
<reference evidence="9 10" key="1">
    <citation type="journal article" date="2015" name="Genome Biol. Evol.">
        <title>Phylogenomic analyses indicate that early fungi evolved digesting cell walls of algal ancestors of land plants.</title>
        <authorList>
            <person name="Chang Y."/>
            <person name="Wang S."/>
            <person name="Sekimoto S."/>
            <person name="Aerts A.L."/>
            <person name="Choi C."/>
            <person name="Clum A."/>
            <person name="LaButti K.M."/>
            <person name="Lindquist E.A."/>
            <person name="Yee Ngan C."/>
            <person name="Ohm R.A."/>
            <person name="Salamov A.A."/>
            <person name="Grigoriev I.V."/>
            <person name="Spatafora J.W."/>
            <person name="Berbee M.L."/>
        </authorList>
    </citation>
    <scope>NUCLEOTIDE SEQUENCE [LARGE SCALE GENOMIC DNA]</scope>
    <source>
        <strain evidence="9 10">NRRL 1564</strain>
    </source>
</reference>
<accession>A0A2G5BI80</accession>
<dbReference type="Proteomes" id="UP000242474">
    <property type="component" value="Unassembled WGS sequence"/>
</dbReference>
<dbReference type="PANTHER" id="PTHR36562:SF5">
    <property type="entry name" value="SERINE_ARGININE REPETITIVE MATRIX 2"/>
    <property type="match status" value="1"/>
</dbReference>
<evidence type="ECO:0000256" key="7">
    <source>
        <dbReference type="SAM" id="MobiDB-lite"/>
    </source>
</evidence>
<gene>
    <name evidence="9" type="ORF">COEREDRAFT_29250</name>
</gene>
<sequence length="163" mass="18847">YNGIGLTTPRGSGTSGHVVKNVSALRPGQKDSGARRQHYYDRDRTSKTKPLDQGILEHERKRQVEVKCLELQDELEAQGLDDDAVEARVDRFRKQLHQNLDHLDLSDNKQIKQFETQRITEAKAKENHMLASALRVEEGYVEGAAFDRELQELRRERRLLEKE</sequence>
<dbReference type="GO" id="GO:0006397">
    <property type="term" value="P:mRNA processing"/>
    <property type="evidence" value="ECO:0007669"/>
    <property type="project" value="UniProtKB-KW"/>
</dbReference>
<protein>
    <submittedName>
        <fullName evidence="9">Cwf21-domain-containing protein</fullName>
    </submittedName>
</protein>
<feature type="compositionally biased region" description="Basic and acidic residues" evidence="7">
    <location>
        <begin position="28"/>
        <end position="48"/>
    </location>
</feature>
<evidence type="ECO:0000256" key="4">
    <source>
        <dbReference type="ARBA" id="ARBA00022728"/>
    </source>
</evidence>
<keyword evidence="3" id="KW-0507">mRNA processing</keyword>
<keyword evidence="6" id="KW-0539">Nucleus</keyword>
<evidence type="ECO:0000256" key="5">
    <source>
        <dbReference type="ARBA" id="ARBA00023187"/>
    </source>
</evidence>
<dbReference type="STRING" id="763665.A0A2G5BI80"/>
<feature type="domain" description="CWF21" evidence="8">
    <location>
        <begin position="56"/>
        <end position="101"/>
    </location>
</feature>
<evidence type="ECO:0000313" key="9">
    <source>
        <dbReference type="EMBL" id="PIA18719.1"/>
    </source>
</evidence>
<evidence type="ECO:0000256" key="1">
    <source>
        <dbReference type="ARBA" id="ARBA00004123"/>
    </source>
</evidence>
<dbReference type="SMART" id="SM01115">
    <property type="entry name" value="cwf21"/>
    <property type="match status" value="1"/>
</dbReference>
<dbReference type="InterPro" id="IPR013170">
    <property type="entry name" value="mRNA_splic_Cwf21_dom"/>
</dbReference>
<keyword evidence="5" id="KW-0508">mRNA splicing</keyword>
<dbReference type="AlphaFoldDB" id="A0A2G5BI80"/>
<dbReference type="Pfam" id="PF08312">
    <property type="entry name" value="cwf21"/>
    <property type="match status" value="1"/>
</dbReference>
<evidence type="ECO:0000259" key="8">
    <source>
        <dbReference type="SMART" id="SM01115"/>
    </source>
</evidence>
<name>A0A2G5BI80_COERN</name>
<keyword evidence="10" id="KW-1185">Reference proteome</keyword>
<proteinExistence type="inferred from homology"/>
<feature type="non-terminal residue" evidence="9">
    <location>
        <position position="1"/>
    </location>
</feature>
<dbReference type="GO" id="GO:0008380">
    <property type="term" value="P:RNA splicing"/>
    <property type="evidence" value="ECO:0007669"/>
    <property type="project" value="UniProtKB-KW"/>
</dbReference>
<evidence type="ECO:0000256" key="3">
    <source>
        <dbReference type="ARBA" id="ARBA00022664"/>
    </source>
</evidence>
<dbReference type="EMBL" id="KZ303489">
    <property type="protein sequence ID" value="PIA18719.1"/>
    <property type="molecule type" value="Genomic_DNA"/>
</dbReference>
<dbReference type="PANTHER" id="PTHR36562">
    <property type="entry name" value="SERINE/ARGININE REPETITIVE MATRIX 2"/>
    <property type="match status" value="1"/>
</dbReference>
<comment type="subcellular location">
    <subcellularLocation>
        <location evidence="1">Nucleus</location>
    </subcellularLocation>
</comment>
<comment type="similarity">
    <text evidence="2">Belongs to the CWC21 family.</text>
</comment>
<dbReference type="CDD" id="cd21372">
    <property type="entry name" value="cwf21_CWC21-like"/>
    <property type="match status" value="1"/>
</dbReference>
<evidence type="ECO:0000256" key="2">
    <source>
        <dbReference type="ARBA" id="ARBA00005954"/>
    </source>
</evidence>
<feature type="non-terminal residue" evidence="9">
    <location>
        <position position="163"/>
    </location>
</feature>
<feature type="region of interest" description="Disordered" evidence="7">
    <location>
        <begin position="26"/>
        <end position="48"/>
    </location>
</feature>
<evidence type="ECO:0000313" key="10">
    <source>
        <dbReference type="Proteomes" id="UP000242474"/>
    </source>
</evidence>
<dbReference type="OrthoDB" id="10267305at2759"/>
<dbReference type="InterPro" id="IPR051372">
    <property type="entry name" value="CWC21"/>
</dbReference>
<dbReference type="GO" id="GO:0005681">
    <property type="term" value="C:spliceosomal complex"/>
    <property type="evidence" value="ECO:0007669"/>
    <property type="project" value="UniProtKB-KW"/>
</dbReference>
<keyword evidence="4" id="KW-0747">Spliceosome</keyword>
<organism evidence="9 10">
    <name type="scientific">Coemansia reversa (strain ATCC 12441 / NRRL 1564)</name>
    <dbReference type="NCBI Taxonomy" id="763665"/>
    <lineage>
        <taxon>Eukaryota</taxon>
        <taxon>Fungi</taxon>
        <taxon>Fungi incertae sedis</taxon>
        <taxon>Zoopagomycota</taxon>
        <taxon>Kickxellomycotina</taxon>
        <taxon>Kickxellomycetes</taxon>
        <taxon>Kickxellales</taxon>
        <taxon>Kickxellaceae</taxon>
        <taxon>Coemansia</taxon>
    </lineage>
</organism>
<evidence type="ECO:0000256" key="6">
    <source>
        <dbReference type="ARBA" id="ARBA00023242"/>
    </source>
</evidence>